<protein>
    <submittedName>
        <fullName evidence="1">Uncharacterized protein</fullName>
    </submittedName>
</protein>
<evidence type="ECO:0000313" key="2">
    <source>
        <dbReference type="Proteomes" id="UP000069272"/>
    </source>
</evidence>
<dbReference type="AlphaFoldDB" id="A0A182FXV4"/>
<evidence type="ECO:0000313" key="1">
    <source>
        <dbReference type="EnsemblMetazoa" id="AALB014470-PA"/>
    </source>
</evidence>
<reference evidence="1" key="2">
    <citation type="submission" date="2022-08" db="UniProtKB">
        <authorList>
            <consortium name="EnsemblMetazoa"/>
        </authorList>
    </citation>
    <scope>IDENTIFICATION</scope>
    <source>
        <strain evidence="1">STECLA/ALBI9_A</strain>
    </source>
</reference>
<accession>A0A182FXV4</accession>
<dbReference type="EnsemblMetazoa" id="AALB014470-RA">
    <property type="protein sequence ID" value="AALB014470-PA"/>
    <property type="gene ID" value="AALB014470"/>
</dbReference>
<reference evidence="1 2" key="1">
    <citation type="journal article" date="2017" name="G3 (Bethesda)">
        <title>The Physical Genome Mapping of Anopheles albimanus Corrected Scaffold Misassemblies and Identified Interarm Rearrangements in Genus Anopheles.</title>
        <authorList>
            <person name="Artemov G.N."/>
            <person name="Peery A.N."/>
            <person name="Jiang X."/>
            <person name="Tu Z."/>
            <person name="Stegniy V.N."/>
            <person name="Sharakhova M.V."/>
            <person name="Sharakhov I.V."/>
        </authorList>
    </citation>
    <scope>NUCLEOTIDE SEQUENCE [LARGE SCALE GENOMIC DNA]</scope>
    <source>
        <strain evidence="1 2">ALBI9_A</strain>
    </source>
</reference>
<keyword evidence="2" id="KW-1185">Reference proteome</keyword>
<organism evidence="1 2">
    <name type="scientific">Anopheles albimanus</name>
    <name type="common">New world malaria mosquito</name>
    <dbReference type="NCBI Taxonomy" id="7167"/>
    <lineage>
        <taxon>Eukaryota</taxon>
        <taxon>Metazoa</taxon>
        <taxon>Ecdysozoa</taxon>
        <taxon>Arthropoda</taxon>
        <taxon>Hexapoda</taxon>
        <taxon>Insecta</taxon>
        <taxon>Pterygota</taxon>
        <taxon>Neoptera</taxon>
        <taxon>Endopterygota</taxon>
        <taxon>Diptera</taxon>
        <taxon>Nematocera</taxon>
        <taxon>Culicoidea</taxon>
        <taxon>Culicidae</taxon>
        <taxon>Anophelinae</taxon>
        <taxon>Anopheles</taxon>
    </lineage>
</organism>
<name>A0A182FXV4_ANOAL</name>
<dbReference type="VEuPathDB" id="VectorBase:AALB014470"/>
<dbReference type="Proteomes" id="UP000069272">
    <property type="component" value="Chromosome 3L"/>
</dbReference>
<proteinExistence type="predicted"/>
<sequence>MVAPTSSHDVYWNASVNLQNLQ</sequence>